<dbReference type="InterPro" id="IPR045682">
    <property type="entry name" value="DUF6193"/>
</dbReference>
<dbReference type="AlphaFoldDB" id="E4N2A6"/>
<dbReference type="Proteomes" id="UP000007076">
    <property type="component" value="Chromosome"/>
</dbReference>
<dbReference type="KEGG" id="ksk:KSE_65310"/>
<feature type="region of interest" description="Disordered" evidence="1">
    <location>
        <begin position="1"/>
        <end position="37"/>
    </location>
</feature>
<evidence type="ECO:0000313" key="3">
    <source>
        <dbReference type="Proteomes" id="UP000007076"/>
    </source>
</evidence>
<organism evidence="2 3">
    <name type="scientific">Kitasatospora setae (strain ATCC 33774 / DSM 43861 / JCM 3304 / KCC A-0304 / NBRC 14216 / KM-6054)</name>
    <name type="common">Streptomyces setae</name>
    <dbReference type="NCBI Taxonomy" id="452652"/>
    <lineage>
        <taxon>Bacteria</taxon>
        <taxon>Bacillati</taxon>
        <taxon>Actinomycetota</taxon>
        <taxon>Actinomycetes</taxon>
        <taxon>Kitasatosporales</taxon>
        <taxon>Streptomycetaceae</taxon>
        <taxon>Kitasatospora</taxon>
    </lineage>
</organism>
<gene>
    <name evidence="2" type="ordered locus">KSE_65310</name>
</gene>
<reference evidence="2 3" key="1">
    <citation type="journal article" date="2010" name="DNA Res.">
        <title>Genome sequence of Kitasatospora setae NBRC 14216T: an evolutionary snapshot of the family Streptomycetaceae.</title>
        <authorList>
            <person name="Ichikawa N."/>
            <person name="Oguchi A."/>
            <person name="Ikeda H."/>
            <person name="Ishikawa J."/>
            <person name="Kitani S."/>
            <person name="Watanabe Y."/>
            <person name="Nakamura S."/>
            <person name="Katano Y."/>
            <person name="Kishi E."/>
            <person name="Sasagawa M."/>
            <person name="Ankai A."/>
            <person name="Fukui S."/>
            <person name="Hashimoto Y."/>
            <person name="Kamata S."/>
            <person name="Otoguro M."/>
            <person name="Tanikawa S."/>
            <person name="Nihira T."/>
            <person name="Horinouchi S."/>
            <person name="Ohnishi Y."/>
            <person name="Hayakawa M."/>
            <person name="Kuzuyama T."/>
            <person name="Arisawa A."/>
            <person name="Nomoto F."/>
            <person name="Miura H."/>
            <person name="Takahashi Y."/>
            <person name="Fujita N."/>
        </authorList>
    </citation>
    <scope>NUCLEOTIDE SEQUENCE [LARGE SCALE GENOMIC DNA]</scope>
    <source>
        <strain evidence="3">ATCC 33774 / DSM 43861 / JCM 3304 / KCC A-0304 / NBRC 14216 / KM-6054</strain>
    </source>
</reference>
<sequence>MQGRVRGAVGRVEHPEPGRRTGPRPGGHPLVRRRRPPPYLDLYRGGVALALGRPPDLAAAVRAAAEWLDGADLAAIRRAAPFLHVQGWAFEHERAPLGQPELHWRLRLQGLGHGRHPGPDRVLELWRAAFAEPRLRRLYPISSHHNLWFSTGLGPPYESVGLLIVPHSDGTYEVRYHRGSSAVAEALPEPVAVATAAEAVAVAVAALPPQAP</sequence>
<keyword evidence="3" id="KW-1185">Reference proteome</keyword>
<dbReference type="HOGENOM" id="CLU_1298416_0_0_11"/>
<evidence type="ECO:0000313" key="2">
    <source>
        <dbReference type="EMBL" id="BAJ32290.1"/>
    </source>
</evidence>
<evidence type="ECO:0000256" key="1">
    <source>
        <dbReference type="SAM" id="MobiDB-lite"/>
    </source>
</evidence>
<proteinExistence type="predicted"/>
<dbReference type="PATRIC" id="fig|452652.3.peg.6555"/>
<dbReference type="STRING" id="452652.KSE_65310"/>
<accession>E4N2A6</accession>
<dbReference type="EMBL" id="AP010968">
    <property type="protein sequence ID" value="BAJ32290.1"/>
    <property type="molecule type" value="Genomic_DNA"/>
</dbReference>
<name>E4N2A6_KITSK</name>
<dbReference type="Pfam" id="PF19692">
    <property type="entry name" value="DUF6193"/>
    <property type="match status" value="1"/>
</dbReference>
<protein>
    <submittedName>
        <fullName evidence="2">Uncharacterized protein</fullName>
    </submittedName>
</protein>
<dbReference type="RefSeq" id="WP_014139586.1">
    <property type="nucleotide sequence ID" value="NC_016109.1"/>
</dbReference>